<evidence type="ECO:0000256" key="6">
    <source>
        <dbReference type="ARBA" id="ARBA00023163"/>
    </source>
</evidence>
<dbReference type="GO" id="GO:0003677">
    <property type="term" value="F:DNA binding"/>
    <property type="evidence" value="ECO:0007669"/>
    <property type="project" value="UniProtKB-UniRule"/>
</dbReference>
<accession>C0GJN8</accession>
<dbReference type="InterPro" id="IPR036390">
    <property type="entry name" value="WH_DNA-bd_sf"/>
</dbReference>
<evidence type="ECO:0000256" key="4">
    <source>
        <dbReference type="ARBA" id="ARBA00023027"/>
    </source>
</evidence>
<evidence type="ECO:0000256" key="5">
    <source>
        <dbReference type="ARBA" id="ARBA00023125"/>
    </source>
</evidence>
<keyword evidence="6 7" id="KW-0804">Transcription</keyword>
<sequence length="215" mass="24326">MSRRNAPKSVIKRLPVYLRILDNLIRRDVEIISSRVLSEETGFTAEQIRKDLAYFGAFGTRGTGYNTTYLREKLLRIIGLDKETKLVVVGVGHLGKALTRYNITKNPYVKVVGIFDANPKEHGSEIEGHKVMSMEEMPRVIKEHDVKVAMITVPAEPAQDVVDQLVENGITAILNFAPTKLHVPEEVHVHNADLTIELQSLIYYTLEDEKKNYAE</sequence>
<comment type="function">
    <text evidence="7">Modulates transcription in response to changes in cellular NADH/NAD(+) redox state.</text>
</comment>
<keyword evidence="1 7" id="KW-0963">Cytoplasm</keyword>
<dbReference type="HAMAP" id="MF_01131">
    <property type="entry name" value="Rex"/>
    <property type="match status" value="1"/>
</dbReference>
<keyword evidence="10" id="KW-1185">Reference proteome</keyword>
<dbReference type="SUPFAM" id="SSF51735">
    <property type="entry name" value="NAD(P)-binding Rossmann-fold domains"/>
    <property type="match status" value="1"/>
</dbReference>
<dbReference type="NCBIfam" id="NF003994">
    <property type="entry name" value="PRK05472.2-3"/>
    <property type="match status" value="1"/>
</dbReference>
<dbReference type="NCBIfam" id="NF003993">
    <property type="entry name" value="PRK05472.2-2"/>
    <property type="match status" value="1"/>
</dbReference>
<protein>
    <recommendedName>
        <fullName evidence="7">Redox-sensing transcriptional repressor Rex</fullName>
    </recommendedName>
</protein>
<dbReference type="AlphaFoldDB" id="C0GJN8"/>
<dbReference type="InterPro" id="IPR036388">
    <property type="entry name" value="WH-like_DNA-bd_sf"/>
</dbReference>
<gene>
    <name evidence="7" type="primary">rex</name>
    <name evidence="9" type="ORF">DealDRAFT_2697</name>
</gene>
<dbReference type="NCBIfam" id="NF003996">
    <property type="entry name" value="PRK05472.2-5"/>
    <property type="match status" value="1"/>
</dbReference>
<dbReference type="PANTHER" id="PTHR35786">
    <property type="entry name" value="REDOX-SENSING TRANSCRIPTIONAL REPRESSOR REX"/>
    <property type="match status" value="1"/>
</dbReference>
<dbReference type="InterPro" id="IPR022876">
    <property type="entry name" value="Tscrpt_rep_Rex"/>
</dbReference>
<dbReference type="Proteomes" id="UP000006443">
    <property type="component" value="Unassembled WGS sequence"/>
</dbReference>
<dbReference type="eggNOG" id="COG2344">
    <property type="taxonomic scope" value="Bacteria"/>
</dbReference>
<dbReference type="Pfam" id="PF06971">
    <property type="entry name" value="Put_DNA-bind_N"/>
    <property type="match status" value="1"/>
</dbReference>
<dbReference type="EMBL" id="ACJM01000017">
    <property type="protein sequence ID" value="EEG76460.1"/>
    <property type="molecule type" value="Genomic_DNA"/>
</dbReference>
<keyword evidence="3 7" id="KW-0805">Transcription regulation</keyword>
<comment type="caution">
    <text evidence="9">The sequence shown here is derived from an EMBL/GenBank/DDBJ whole genome shotgun (WGS) entry which is preliminary data.</text>
</comment>
<keyword evidence="5 7" id="KW-0238">DNA-binding</keyword>
<feature type="domain" description="CoA-binding" evidence="8">
    <location>
        <begin position="79"/>
        <end position="180"/>
    </location>
</feature>
<comment type="subunit">
    <text evidence="7">Homodimer.</text>
</comment>
<evidence type="ECO:0000313" key="10">
    <source>
        <dbReference type="Proteomes" id="UP000006443"/>
    </source>
</evidence>
<comment type="similarity">
    <text evidence="7">Belongs to the transcriptional regulatory Rex family.</text>
</comment>
<dbReference type="GO" id="GO:0045892">
    <property type="term" value="P:negative regulation of DNA-templated transcription"/>
    <property type="evidence" value="ECO:0007669"/>
    <property type="project" value="InterPro"/>
</dbReference>
<dbReference type="Pfam" id="PF02629">
    <property type="entry name" value="CoA_binding"/>
    <property type="match status" value="1"/>
</dbReference>
<reference evidence="9 10" key="1">
    <citation type="submission" date="2009-02" db="EMBL/GenBank/DDBJ databases">
        <title>Sequencing of the draft genome and assembly of Dethiobacter alkaliphilus AHT 1.</title>
        <authorList>
            <consortium name="US DOE Joint Genome Institute (JGI-PGF)"/>
            <person name="Lucas S."/>
            <person name="Copeland A."/>
            <person name="Lapidus A."/>
            <person name="Glavina del Rio T."/>
            <person name="Dalin E."/>
            <person name="Tice H."/>
            <person name="Bruce D."/>
            <person name="Goodwin L."/>
            <person name="Pitluck S."/>
            <person name="Larimer F."/>
            <person name="Land M.L."/>
            <person name="Hauser L."/>
            <person name="Muyzer G."/>
        </authorList>
    </citation>
    <scope>NUCLEOTIDE SEQUENCE [LARGE SCALE GENOMIC DNA]</scope>
    <source>
        <strain evidence="9 10">AHT 1</strain>
    </source>
</reference>
<proteinExistence type="inferred from homology"/>
<feature type="DNA-binding region" description="H-T-H motif" evidence="7">
    <location>
        <begin position="16"/>
        <end position="55"/>
    </location>
</feature>
<dbReference type="RefSeq" id="WP_008518362.1">
    <property type="nucleotide sequence ID" value="NZ_ACJM01000017.1"/>
</dbReference>
<dbReference type="GO" id="GO:0003700">
    <property type="term" value="F:DNA-binding transcription factor activity"/>
    <property type="evidence" value="ECO:0007669"/>
    <property type="project" value="UniProtKB-UniRule"/>
</dbReference>
<evidence type="ECO:0000256" key="1">
    <source>
        <dbReference type="ARBA" id="ARBA00022490"/>
    </source>
</evidence>
<dbReference type="InterPro" id="IPR058236">
    <property type="entry name" value="Rex_actinobacterial-type"/>
</dbReference>
<keyword evidence="2 7" id="KW-0678">Repressor</keyword>
<evidence type="ECO:0000256" key="7">
    <source>
        <dbReference type="HAMAP-Rule" id="MF_01131"/>
    </source>
</evidence>
<keyword evidence="4 7" id="KW-0520">NAD</keyword>
<evidence type="ECO:0000259" key="8">
    <source>
        <dbReference type="SMART" id="SM00881"/>
    </source>
</evidence>
<name>C0GJN8_DETAL</name>
<dbReference type="PANTHER" id="PTHR35786:SF1">
    <property type="entry name" value="REDOX-SENSING TRANSCRIPTIONAL REPRESSOR REX 1"/>
    <property type="match status" value="1"/>
</dbReference>
<evidence type="ECO:0000313" key="9">
    <source>
        <dbReference type="EMBL" id="EEG76460.1"/>
    </source>
</evidence>
<dbReference type="NCBIfam" id="NF003989">
    <property type="entry name" value="PRK05472.1-3"/>
    <property type="match status" value="1"/>
</dbReference>
<dbReference type="STRING" id="555088.DealDRAFT_2697"/>
<dbReference type="InterPro" id="IPR003781">
    <property type="entry name" value="CoA-bd"/>
</dbReference>
<feature type="binding site" evidence="7">
    <location>
        <begin position="90"/>
        <end position="95"/>
    </location>
    <ligand>
        <name>NAD(+)</name>
        <dbReference type="ChEBI" id="CHEBI:57540"/>
    </ligand>
</feature>
<comment type="subcellular location">
    <subcellularLocation>
        <location evidence="7">Cytoplasm</location>
    </subcellularLocation>
</comment>
<dbReference type="OrthoDB" id="9784760at2"/>
<dbReference type="SUPFAM" id="SSF46785">
    <property type="entry name" value="Winged helix' DNA-binding domain"/>
    <property type="match status" value="1"/>
</dbReference>
<dbReference type="NCBIfam" id="NF003995">
    <property type="entry name" value="PRK05472.2-4"/>
    <property type="match status" value="1"/>
</dbReference>
<evidence type="ECO:0000256" key="3">
    <source>
        <dbReference type="ARBA" id="ARBA00023015"/>
    </source>
</evidence>
<dbReference type="InterPro" id="IPR036291">
    <property type="entry name" value="NAD(P)-bd_dom_sf"/>
</dbReference>
<dbReference type="SMART" id="SM00881">
    <property type="entry name" value="CoA_binding"/>
    <property type="match status" value="1"/>
</dbReference>
<evidence type="ECO:0000256" key="2">
    <source>
        <dbReference type="ARBA" id="ARBA00022491"/>
    </source>
</evidence>
<dbReference type="GO" id="GO:0005737">
    <property type="term" value="C:cytoplasm"/>
    <property type="evidence" value="ECO:0007669"/>
    <property type="project" value="UniProtKB-SubCell"/>
</dbReference>
<dbReference type="GO" id="GO:0051775">
    <property type="term" value="P:response to redox state"/>
    <property type="evidence" value="ECO:0007669"/>
    <property type="project" value="InterPro"/>
</dbReference>
<dbReference type="InterPro" id="IPR009718">
    <property type="entry name" value="Rex_DNA-bd_C_dom"/>
</dbReference>
<dbReference type="Gene3D" id="3.40.50.720">
    <property type="entry name" value="NAD(P)-binding Rossmann-like Domain"/>
    <property type="match status" value="1"/>
</dbReference>
<dbReference type="Gene3D" id="1.10.10.10">
    <property type="entry name" value="Winged helix-like DNA-binding domain superfamily/Winged helix DNA-binding domain"/>
    <property type="match status" value="1"/>
</dbReference>
<organism evidence="9 10">
    <name type="scientific">Dethiobacter alkaliphilus AHT 1</name>
    <dbReference type="NCBI Taxonomy" id="555088"/>
    <lineage>
        <taxon>Bacteria</taxon>
        <taxon>Bacillati</taxon>
        <taxon>Bacillota</taxon>
        <taxon>Dethiobacteria</taxon>
        <taxon>Dethiobacterales</taxon>
        <taxon>Dethiobacteraceae</taxon>
        <taxon>Dethiobacter</taxon>
    </lineage>
</organism>